<gene>
    <name evidence="2" type="ORF">IM700_002060</name>
</gene>
<evidence type="ECO:0000313" key="2">
    <source>
        <dbReference type="EMBL" id="MBM6994441.1"/>
    </source>
</evidence>
<organism evidence="2 3">
    <name type="scientific">Paenibacillus rhizolycopersici</name>
    <dbReference type="NCBI Taxonomy" id="2780073"/>
    <lineage>
        <taxon>Bacteria</taxon>
        <taxon>Bacillati</taxon>
        <taxon>Bacillota</taxon>
        <taxon>Bacilli</taxon>
        <taxon>Bacillales</taxon>
        <taxon>Paenibacillaceae</taxon>
        <taxon>Paenibacillus</taxon>
    </lineage>
</organism>
<keyword evidence="1" id="KW-1133">Transmembrane helix</keyword>
<sequence>MGLWRDQRGGFTIEASLVLPMVFYTVLILLFFCLYLYQHVLVGQAATVAAERTAYNWENSHQDSLTGAFDEGEYDPLYWRLGDDGMLQAVFDWNGEGGTAKLNLPAEDREAGQSLPVRKLSRTGAEVPKGLSGEVRYDNRLLMRKVSVALERLVPLAPLEGWIGDVNQSGRAEAYVVEPVEWIRTVELASYYGEKFRSGRGQGGMDKQEAQEALKLFGKSSR</sequence>
<evidence type="ECO:0000313" key="3">
    <source>
        <dbReference type="Proteomes" id="UP001516620"/>
    </source>
</evidence>
<accession>A0ABS2H1A3</accession>
<keyword evidence="1" id="KW-0812">Transmembrane</keyword>
<reference evidence="2 3" key="1">
    <citation type="submission" date="2021-01" db="EMBL/GenBank/DDBJ databases">
        <title>Paenibacillus sp.nov. isolated from the rhizosphere soil of tomato plant.</title>
        <authorList>
            <person name="Thin K.K."/>
            <person name="Zhang X."/>
            <person name="He S."/>
        </authorList>
    </citation>
    <scope>NUCLEOTIDE SEQUENCE [LARGE SCALE GENOMIC DNA]</scope>
    <source>
        <strain evidence="2 3">DXFW5</strain>
    </source>
</reference>
<dbReference type="Proteomes" id="UP001516620">
    <property type="component" value="Unassembled WGS sequence"/>
</dbReference>
<keyword evidence="3" id="KW-1185">Reference proteome</keyword>
<proteinExistence type="predicted"/>
<protein>
    <submittedName>
        <fullName evidence="2">Pilus assembly protein</fullName>
    </submittedName>
</protein>
<keyword evidence="1" id="KW-0472">Membrane</keyword>
<comment type="caution">
    <text evidence="2">The sequence shown here is derived from an EMBL/GenBank/DDBJ whole genome shotgun (WGS) entry which is preliminary data.</text>
</comment>
<feature type="transmembrane region" description="Helical" evidence="1">
    <location>
        <begin position="12"/>
        <end position="37"/>
    </location>
</feature>
<evidence type="ECO:0000256" key="1">
    <source>
        <dbReference type="SAM" id="Phobius"/>
    </source>
</evidence>
<dbReference type="EMBL" id="JADCNN020000001">
    <property type="protein sequence ID" value="MBM6994441.1"/>
    <property type="molecule type" value="Genomic_DNA"/>
</dbReference>
<name>A0ABS2H1A3_9BACL</name>
<dbReference type="RefSeq" id="WP_193415500.1">
    <property type="nucleotide sequence ID" value="NZ_JADCNN020000001.1"/>
</dbReference>